<evidence type="ECO:0000313" key="1">
    <source>
        <dbReference type="EMBL" id="SFS10071.1"/>
    </source>
</evidence>
<dbReference type="EMBL" id="FOZG01000003">
    <property type="protein sequence ID" value="SFS10071.1"/>
    <property type="molecule type" value="Genomic_DNA"/>
</dbReference>
<accession>A0A1I6M318</accession>
<keyword evidence="2" id="KW-1185">Reference proteome</keyword>
<dbReference type="AlphaFoldDB" id="A0A1I6M318"/>
<dbReference type="Proteomes" id="UP000198824">
    <property type="component" value="Unassembled WGS sequence"/>
</dbReference>
<dbReference type="RefSeq" id="WP_093316239.1">
    <property type="nucleotide sequence ID" value="NZ_FOZG01000003.1"/>
</dbReference>
<dbReference type="OrthoDB" id="10013081at2"/>
<sequence>MSLRFDRTAFALALLPLIAAAPAKGPDRCVAVRGKAIMARAAADSAGARGDRKVENARLDEALGALGSSYATPAMIDDTGMRLILARQAAGKGRLAQAATLKRRVLDERLQLCTIG</sequence>
<evidence type="ECO:0000313" key="2">
    <source>
        <dbReference type="Proteomes" id="UP000198824"/>
    </source>
</evidence>
<proteinExistence type="predicted"/>
<name>A0A1I6M318_9SPHN</name>
<gene>
    <name evidence="1" type="ORF">SAMN05192580_3365</name>
</gene>
<protein>
    <submittedName>
        <fullName evidence="1">Uncharacterized protein</fullName>
    </submittedName>
</protein>
<reference evidence="1 2" key="1">
    <citation type="submission" date="2016-10" db="EMBL/GenBank/DDBJ databases">
        <authorList>
            <person name="de Groot N.N."/>
        </authorList>
    </citation>
    <scope>NUCLEOTIDE SEQUENCE [LARGE SCALE GENOMIC DNA]</scope>
    <source>
        <strain evidence="1 2">S5-249</strain>
    </source>
</reference>
<dbReference type="STRING" id="1166337.SAMN05192580_3365"/>
<organism evidence="1 2">
    <name type="scientific">Sphingomonas jatrophae</name>
    <dbReference type="NCBI Taxonomy" id="1166337"/>
    <lineage>
        <taxon>Bacteria</taxon>
        <taxon>Pseudomonadati</taxon>
        <taxon>Pseudomonadota</taxon>
        <taxon>Alphaproteobacteria</taxon>
        <taxon>Sphingomonadales</taxon>
        <taxon>Sphingomonadaceae</taxon>
        <taxon>Sphingomonas</taxon>
    </lineage>
</organism>